<dbReference type="Proteomes" id="UP000038010">
    <property type="component" value="Unassembled WGS sequence"/>
</dbReference>
<feature type="compositionally biased region" description="Low complexity" evidence="1">
    <location>
        <begin position="349"/>
        <end position="358"/>
    </location>
</feature>
<proteinExistence type="predicted"/>
<protein>
    <submittedName>
        <fullName evidence="2">Uncharacterized protein</fullName>
    </submittedName>
</protein>
<gene>
    <name evidence="2" type="ORF">AB675_10051</name>
</gene>
<evidence type="ECO:0000313" key="2">
    <source>
        <dbReference type="EMBL" id="KPI36735.1"/>
    </source>
</evidence>
<feature type="compositionally biased region" description="Polar residues" evidence="1">
    <location>
        <begin position="360"/>
        <end position="370"/>
    </location>
</feature>
<dbReference type="AlphaFoldDB" id="A0A0N1GZN6"/>
<sequence>MSRPHTSNSRGRQVAQSGSRPLRTKDFSDETYQDPSSRRKRGPNGRSKYASSVQQNKRRRQASPQSSVSDSSEDFDAEDGSDELSDSDDVDEEDDLPAVFAPVHDELHSSVPGHVRISSSGPMPDSETGYDIGSMFPTARPAAIHDDLMMSAEDAAAFEREYVAPSSDDDALYEGVNYVSDSDDDNIDRLEEQQIIGEFEEQQIIADFEEDELYGADMLNDIDGFSSYGFGGSYDSDEGTVPNALSSQDEAETPEKLPRRTVRFQVDHTALLGQDLSQSPTFQRSLLPSPMVDGGEFPEGAGGIQSDLAEAEPEEPEDYDSDATEVWLPPLEQQMRAGQPEDDADNVADNDATTQATDGESASRNTSKANSGPPFGYFIDDGSKPSATLDRTGKHLVITDPHLLGDEFVRRYQDSAMNSPSAAFEELMDESDFDGSDVSALEAQGPFDDVDLDDYEDMIHIEDVISFEDDSDDEESDATPIPATPVFKHPTTPASARQHRHLQSLDSNTVTAFRRSANPQSAALRTTPSFAELSSPIASTAPIGRKRKNTYESPYASPHYNGVTPVQRISAYDHAQNVLNSQAILIPEPDSGGPSKRPRLMSA</sequence>
<feature type="compositionally biased region" description="Polar residues" evidence="1">
    <location>
        <begin position="1"/>
        <end position="19"/>
    </location>
</feature>
<feature type="region of interest" description="Disordered" evidence="1">
    <location>
        <begin position="232"/>
        <end position="383"/>
    </location>
</feature>
<dbReference type="VEuPathDB" id="FungiDB:AB675_10051"/>
<organism evidence="2 3">
    <name type="scientific">Cyphellophora attinorum</name>
    <dbReference type="NCBI Taxonomy" id="1664694"/>
    <lineage>
        <taxon>Eukaryota</taxon>
        <taxon>Fungi</taxon>
        <taxon>Dikarya</taxon>
        <taxon>Ascomycota</taxon>
        <taxon>Pezizomycotina</taxon>
        <taxon>Eurotiomycetes</taxon>
        <taxon>Chaetothyriomycetidae</taxon>
        <taxon>Chaetothyriales</taxon>
        <taxon>Cyphellophoraceae</taxon>
        <taxon>Cyphellophora</taxon>
    </lineage>
</organism>
<accession>A0A0N1GZN6</accession>
<evidence type="ECO:0000313" key="3">
    <source>
        <dbReference type="Proteomes" id="UP000038010"/>
    </source>
</evidence>
<feature type="compositionally biased region" description="Polar residues" evidence="1">
    <location>
        <begin position="504"/>
        <end position="529"/>
    </location>
</feature>
<dbReference type="RefSeq" id="XP_017996698.1">
    <property type="nucleotide sequence ID" value="XM_018138793.1"/>
</dbReference>
<evidence type="ECO:0000256" key="1">
    <source>
        <dbReference type="SAM" id="MobiDB-lite"/>
    </source>
</evidence>
<comment type="caution">
    <text evidence="2">The sequence shown here is derived from an EMBL/GenBank/DDBJ whole genome shotgun (WGS) entry which is preliminary data.</text>
</comment>
<feature type="region of interest" description="Disordered" evidence="1">
    <location>
        <begin position="583"/>
        <end position="603"/>
    </location>
</feature>
<feature type="region of interest" description="Disordered" evidence="1">
    <location>
        <begin position="466"/>
        <end position="562"/>
    </location>
</feature>
<dbReference type="GeneID" id="28730673"/>
<keyword evidence="3" id="KW-1185">Reference proteome</keyword>
<feature type="compositionally biased region" description="Acidic residues" evidence="1">
    <location>
        <begin position="466"/>
        <end position="477"/>
    </location>
</feature>
<reference evidence="2 3" key="1">
    <citation type="submission" date="2015-06" db="EMBL/GenBank/DDBJ databases">
        <title>Draft genome of the ant-associated black yeast Phialophora attae CBS 131958.</title>
        <authorList>
            <person name="Moreno L.F."/>
            <person name="Stielow B.J."/>
            <person name="de Hoog S."/>
            <person name="Vicente V.A."/>
            <person name="Weiss V.A."/>
            <person name="de Vries M."/>
            <person name="Cruz L.M."/>
            <person name="Souza E.M."/>
        </authorList>
    </citation>
    <scope>NUCLEOTIDE SEQUENCE [LARGE SCALE GENOMIC DNA]</scope>
    <source>
        <strain evidence="2 3">CBS 131958</strain>
    </source>
</reference>
<feature type="region of interest" description="Disordered" evidence="1">
    <location>
        <begin position="1"/>
        <end position="134"/>
    </location>
</feature>
<feature type="compositionally biased region" description="Acidic residues" evidence="1">
    <location>
        <begin position="309"/>
        <end position="323"/>
    </location>
</feature>
<feature type="compositionally biased region" description="Acidic residues" evidence="1">
    <location>
        <begin position="71"/>
        <end position="96"/>
    </location>
</feature>
<feature type="compositionally biased region" description="Polar residues" evidence="1">
    <location>
        <begin position="275"/>
        <end position="286"/>
    </location>
</feature>
<dbReference type="EMBL" id="LFJN01000029">
    <property type="protein sequence ID" value="KPI36735.1"/>
    <property type="molecule type" value="Genomic_DNA"/>
</dbReference>
<name>A0A0N1GZN6_9EURO</name>
<dbReference type="OrthoDB" id="4160177at2759"/>